<evidence type="ECO:0008006" key="6">
    <source>
        <dbReference type="Google" id="ProtNLM"/>
    </source>
</evidence>
<feature type="domain" description="Transposable element P transposase-like RNase H" evidence="1">
    <location>
        <begin position="1"/>
        <end position="124"/>
    </location>
</feature>
<accession>A0AAN8G165</accession>
<dbReference type="EMBL" id="JAZGQO010000018">
    <property type="protein sequence ID" value="KAK6168067.1"/>
    <property type="molecule type" value="Genomic_DNA"/>
</dbReference>
<feature type="domain" description="Transposable element P transposase-like RNase H C-terminal" evidence="3">
    <location>
        <begin position="340"/>
        <end position="374"/>
    </location>
</feature>
<dbReference type="Pfam" id="PF21788">
    <property type="entry name" value="TNP-like_GBD"/>
    <property type="match status" value="1"/>
</dbReference>
<dbReference type="Proteomes" id="UP001347796">
    <property type="component" value="Unassembled WGS sequence"/>
</dbReference>
<feature type="domain" description="Transposable element P transposase-like GTP-binding insertion" evidence="2">
    <location>
        <begin position="150"/>
        <end position="269"/>
    </location>
</feature>
<dbReference type="InterPro" id="IPR048366">
    <property type="entry name" value="TNP-like_GBD"/>
</dbReference>
<dbReference type="PANTHER" id="PTHR47577">
    <property type="entry name" value="THAP DOMAIN-CONTAINING PROTEIN 6"/>
    <property type="match status" value="1"/>
</dbReference>
<name>A0AAN8G165_PATCE</name>
<dbReference type="PANTHER" id="PTHR47577:SF2">
    <property type="entry name" value="THAP DOMAIN CONTAINING 9"/>
    <property type="match status" value="1"/>
</dbReference>
<evidence type="ECO:0000313" key="5">
    <source>
        <dbReference type="Proteomes" id="UP001347796"/>
    </source>
</evidence>
<proteinExistence type="predicted"/>
<sequence length="591" mass="66387">MLQQKVQRDEWTYKHCSLVIDGMSVRKHIDWDAKNSQMVGFVNLGSGPVENDAVEAREVIVILAVGLQGHWKVPLGYFLVDGISAEIQSQLLLTAISSLHQICIRVTSIVMDGHPTNQRMANILNPDNIRSTFQHPSNPELNVYIFFDACHLLKNFCGALHSLQQLQEETIGTAKWSDIKRLEELQRNEGLRAANKLTKKHIEFTNQKMNVKLAVQVLSNSVAKSLQFASSVSEDFGNCQGTINLVAMVDRMFDIFNSRSPAAKGFKHPINARNFESFESFLLSTSSVLLNLKDMAGQKVCHGKRKICIIGFLCNIQSLLGLAREMILSNPPALKYLLTYKLSQDHLELLFSAIRRYGGWNNNPSAVQFSNAYRSLLGHVGVSGTIDGNTSCVPQDITSILEVDNTEIITFEDALADHDYPINGRGISSFVDGVLEYIAGWVVRKLMSKVQCVHCAHALVKPKTDHKYGLLNIKNNGGLCIPSNDVIQIVRQCEVILRSFVHIKHVKPNEWENVVVSKVMMNLPSTLFSHLNDDFIETCNGIDTHYYNLLKLICSQFIKLRRFHVGRLTNLALQGQCVRQKLTKTVLFQNQ</sequence>
<dbReference type="Pfam" id="PF21787">
    <property type="entry name" value="TNP-like_RNaseH_N"/>
    <property type="match status" value="1"/>
</dbReference>
<comment type="caution">
    <text evidence="4">The sequence shown here is derived from an EMBL/GenBank/DDBJ whole genome shotgun (WGS) entry which is preliminary data.</text>
</comment>
<gene>
    <name evidence="4" type="ORF">SNE40_021966</name>
</gene>
<organism evidence="4 5">
    <name type="scientific">Patella caerulea</name>
    <name type="common">Rayed Mediterranean limpet</name>
    <dbReference type="NCBI Taxonomy" id="87958"/>
    <lineage>
        <taxon>Eukaryota</taxon>
        <taxon>Metazoa</taxon>
        <taxon>Spiralia</taxon>
        <taxon>Lophotrochozoa</taxon>
        <taxon>Mollusca</taxon>
        <taxon>Gastropoda</taxon>
        <taxon>Patellogastropoda</taxon>
        <taxon>Patelloidea</taxon>
        <taxon>Patellidae</taxon>
        <taxon>Patella</taxon>
    </lineage>
</organism>
<protein>
    <recommendedName>
        <fullName evidence="6">Transposase</fullName>
    </recommendedName>
</protein>
<dbReference type="Pfam" id="PF21789">
    <property type="entry name" value="TNP-like_RNaseH_C"/>
    <property type="match status" value="1"/>
</dbReference>
<evidence type="ECO:0000313" key="4">
    <source>
        <dbReference type="EMBL" id="KAK6168067.1"/>
    </source>
</evidence>
<dbReference type="InterPro" id="IPR048365">
    <property type="entry name" value="TNP-like_RNaseH_N"/>
</dbReference>
<evidence type="ECO:0000259" key="3">
    <source>
        <dbReference type="Pfam" id="PF21789"/>
    </source>
</evidence>
<evidence type="ECO:0000259" key="2">
    <source>
        <dbReference type="Pfam" id="PF21788"/>
    </source>
</evidence>
<dbReference type="AlphaFoldDB" id="A0AAN8G165"/>
<reference evidence="4 5" key="1">
    <citation type="submission" date="2024-01" db="EMBL/GenBank/DDBJ databases">
        <title>The genome of the rayed Mediterranean limpet Patella caerulea (Linnaeus, 1758).</title>
        <authorList>
            <person name="Anh-Thu Weber A."/>
            <person name="Halstead-Nussloch G."/>
        </authorList>
    </citation>
    <scope>NUCLEOTIDE SEQUENCE [LARGE SCALE GENOMIC DNA]</scope>
    <source>
        <strain evidence="4">AATW-2023a</strain>
        <tissue evidence="4">Whole specimen</tissue>
    </source>
</reference>
<keyword evidence="5" id="KW-1185">Reference proteome</keyword>
<evidence type="ECO:0000259" key="1">
    <source>
        <dbReference type="Pfam" id="PF21787"/>
    </source>
</evidence>
<dbReference type="InterPro" id="IPR048367">
    <property type="entry name" value="TNP-like_RNaseH_C"/>
</dbReference>